<evidence type="ECO:0000256" key="11">
    <source>
        <dbReference type="ARBA" id="ARBA00044063"/>
    </source>
</evidence>
<dbReference type="InterPro" id="IPR002474">
    <property type="entry name" value="CarbamoylP_synth_ssu_N"/>
</dbReference>
<keyword evidence="5" id="KW-0479">Metal-binding</keyword>
<dbReference type="GO" id="GO:0006526">
    <property type="term" value="P:L-arginine biosynthetic process"/>
    <property type="evidence" value="ECO:0007669"/>
    <property type="project" value="TreeGrafter"/>
</dbReference>
<keyword evidence="7 16" id="KW-0547">Nucleotide-binding</keyword>
<reference evidence="19" key="2">
    <citation type="submission" date="2025-09" db="UniProtKB">
        <authorList>
            <consortium name="Ensembl"/>
        </authorList>
    </citation>
    <scope>IDENTIFICATION</scope>
</reference>
<dbReference type="OMA" id="FPFNKFP"/>
<keyword evidence="8 16" id="KW-0067">ATP-binding</keyword>
<dbReference type="PROSITE" id="PS50975">
    <property type="entry name" value="ATP_GRASP"/>
    <property type="match status" value="2"/>
</dbReference>
<evidence type="ECO:0000256" key="10">
    <source>
        <dbReference type="ARBA" id="ARBA00023128"/>
    </source>
</evidence>
<dbReference type="FunFam" id="3.30.470.20:FF:000001">
    <property type="entry name" value="Carbamoyl-phosphate synthase large chain"/>
    <property type="match status" value="1"/>
</dbReference>
<comment type="catalytic activity">
    <reaction evidence="12">
        <text>hydrogencarbonate + NH4(+) + 2 ATP = carbamoyl phosphate + 2 ADP + phosphate + 2 H(+)</text>
        <dbReference type="Rhea" id="RHEA:18029"/>
        <dbReference type="ChEBI" id="CHEBI:15378"/>
        <dbReference type="ChEBI" id="CHEBI:17544"/>
        <dbReference type="ChEBI" id="CHEBI:28938"/>
        <dbReference type="ChEBI" id="CHEBI:30616"/>
        <dbReference type="ChEBI" id="CHEBI:43474"/>
        <dbReference type="ChEBI" id="CHEBI:58228"/>
        <dbReference type="ChEBI" id="CHEBI:456216"/>
        <dbReference type="EC" id="6.3.4.16"/>
    </reaction>
</comment>
<dbReference type="FunFam" id="3.30.470.20:FF:000030">
    <property type="entry name" value="Carbamoyl-phosphate synthase 1, mitochondrial"/>
    <property type="match status" value="1"/>
</dbReference>
<evidence type="ECO:0000256" key="16">
    <source>
        <dbReference type="PROSITE-ProRule" id="PRU00409"/>
    </source>
</evidence>
<dbReference type="SUPFAM" id="SSF52335">
    <property type="entry name" value="Methylglyoxal synthase-like"/>
    <property type="match status" value="1"/>
</dbReference>
<dbReference type="FunFam" id="3.40.50.1380:FF:000010">
    <property type="entry name" value="carbamoyl-phosphate synthase [ammonia], mitochondrial"/>
    <property type="match status" value="1"/>
</dbReference>
<dbReference type="Pfam" id="PF02787">
    <property type="entry name" value="CPSase_L_D3"/>
    <property type="match status" value="1"/>
</dbReference>
<dbReference type="SUPFAM" id="SSF56059">
    <property type="entry name" value="Glutathione synthetase ATP-binding domain-like"/>
    <property type="match status" value="2"/>
</dbReference>
<protein>
    <recommendedName>
        <fullName evidence="14">Carbamoyl-phosphate synthase [ammonia], mitochondrial</fullName>
        <ecNumber evidence="11">6.3.4.16</ecNumber>
        <ecNumber evidence="2">6.3.5.5</ecNumber>
    </recommendedName>
    <alternativeName>
        <fullName evidence="15">Carbamoyl-phosphate synthetase I</fullName>
    </alternativeName>
</protein>
<proteinExistence type="inferred from homology"/>
<dbReference type="PROSITE" id="PS51273">
    <property type="entry name" value="GATASE_TYPE_1"/>
    <property type="match status" value="1"/>
</dbReference>
<dbReference type="InterPro" id="IPR006274">
    <property type="entry name" value="CarbamoylP_synth_ssu"/>
</dbReference>
<dbReference type="GO" id="GO:0005524">
    <property type="term" value="F:ATP binding"/>
    <property type="evidence" value="ECO:0007669"/>
    <property type="project" value="UniProtKB-UniRule"/>
</dbReference>
<dbReference type="STRING" id="109280.ENSHCOP00000006734"/>
<dbReference type="CDD" id="cd01423">
    <property type="entry name" value="MGS_CPS_I_III"/>
    <property type="match status" value="1"/>
</dbReference>
<dbReference type="GO" id="GO:0005951">
    <property type="term" value="C:carbamoyl-phosphate synthase complex"/>
    <property type="evidence" value="ECO:0007669"/>
    <property type="project" value="TreeGrafter"/>
</dbReference>
<keyword evidence="4" id="KW-0436">Ligase</keyword>
<dbReference type="Pfam" id="PF25596">
    <property type="entry name" value="CPSase_L_D1"/>
    <property type="match status" value="2"/>
</dbReference>
<dbReference type="Pfam" id="PF00988">
    <property type="entry name" value="CPSase_sm_chain"/>
    <property type="match status" value="1"/>
</dbReference>
<dbReference type="NCBIfam" id="NF003671">
    <property type="entry name" value="PRK05294.1"/>
    <property type="match status" value="1"/>
</dbReference>
<dbReference type="GO" id="GO:0005739">
    <property type="term" value="C:mitochondrion"/>
    <property type="evidence" value="ECO:0007669"/>
    <property type="project" value="UniProtKB-SubCell"/>
</dbReference>
<dbReference type="InterPro" id="IPR029062">
    <property type="entry name" value="Class_I_gatase-like"/>
</dbReference>
<dbReference type="PROSITE" id="PS51855">
    <property type="entry name" value="MGS"/>
    <property type="match status" value="1"/>
</dbReference>
<dbReference type="FunFam" id="3.40.50.20:FF:000001">
    <property type="entry name" value="Carbamoyl-phosphate synthase large chain"/>
    <property type="match status" value="1"/>
</dbReference>
<dbReference type="InterPro" id="IPR006275">
    <property type="entry name" value="CPSase_lsu"/>
</dbReference>
<dbReference type="Pfam" id="PF02786">
    <property type="entry name" value="CPSase_L_D2"/>
    <property type="match status" value="2"/>
</dbReference>
<dbReference type="SMART" id="SM01097">
    <property type="entry name" value="CPSase_sm_chain"/>
    <property type="match status" value="1"/>
</dbReference>
<keyword evidence="9" id="KW-0809">Transit peptide</keyword>
<dbReference type="InterPro" id="IPR005479">
    <property type="entry name" value="CPAse_ATP-bd"/>
</dbReference>
<dbReference type="InterPro" id="IPR036897">
    <property type="entry name" value="CarbamoylP_synth_lsu_oligo_sf"/>
</dbReference>
<dbReference type="FunFam" id="3.40.50.20:FF:000002">
    <property type="entry name" value="Carbamoyl-phosphate synthase large chain"/>
    <property type="match status" value="1"/>
</dbReference>
<feature type="domain" description="MGS-like" evidence="18">
    <location>
        <begin position="1307"/>
        <end position="1442"/>
    </location>
</feature>
<dbReference type="PANTHER" id="PTHR11405">
    <property type="entry name" value="CARBAMOYLTRANSFERASE FAMILY MEMBER"/>
    <property type="match status" value="1"/>
</dbReference>
<dbReference type="Gene3D" id="3.40.50.20">
    <property type="match status" value="2"/>
</dbReference>
<dbReference type="FunFam" id="1.10.1030.10:FF:000001">
    <property type="entry name" value="Carbamoyl-phosphate synthase large chain"/>
    <property type="match status" value="1"/>
</dbReference>
<keyword evidence="20" id="KW-1185">Reference proteome</keyword>
<dbReference type="NCBIfam" id="NF009455">
    <property type="entry name" value="PRK12815.1"/>
    <property type="match status" value="1"/>
</dbReference>
<dbReference type="GO" id="GO:0006541">
    <property type="term" value="P:glutamine metabolic process"/>
    <property type="evidence" value="ECO:0007669"/>
    <property type="project" value="InterPro"/>
</dbReference>
<dbReference type="Gene3D" id="3.40.50.1380">
    <property type="entry name" value="Methylglyoxal synthase-like domain"/>
    <property type="match status" value="1"/>
</dbReference>
<dbReference type="NCBIfam" id="NF009475">
    <property type="entry name" value="PRK12838.1"/>
    <property type="match status" value="1"/>
</dbReference>
<evidence type="ECO:0000256" key="1">
    <source>
        <dbReference type="ARBA" id="ARBA00004173"/>
    </source>
</evidence>
<dbReference type="SUPFAM" id="SSF52440">
    <property type="entry name" value="PreATP-grasp domain"/>
    <property type="match status" value="2"/>
</dbReference>
<evidence type="ECO:0000256" key="3">
    <source>
        <dbReference type="ARBA" id="ARBA00022436"/>
    </source>
</evidence>
<dbReference type="InterPro" id="IPR036914">
    <property type="entry name" value="MGS-like_dom_sf"/>
</dbReference>
<dbReference type="InterPro" id="IPR011761">
    <property type="entry name" value="ATP-grasp"/>
</dbReference>
<dbReference type="PANTHER" id="PTHR11405:SF53">
    <property type="entry name" value="CARBAMOYL-PHOSPHATE SYNTHASE [AMMONIA], MITOCHONDRIAL"/>
    <property type="match status" value="1"/>
</dbReference>
<dbReference type="CDD" id="cd01744">
    <property type="entry name" value="GATase1_CPSase"/>
    <property type="match status" value="1"/>
</dbReference>
<dbReference type="InterPro" id="IPR005483">
    <property type="entry name" value="CPSase_dom"/>
</dbReference>
<dbReference type="InterPro" id="IPR005480">
    <property type="entry name" value="CPSase_lsu_oligo"/>
</dbReference>
<dbReference type="PRINTS" id="PR00096">
    <property type="entry name" value="GATASE"/>
</dbReference>
<feature type="domain" description="ATP-grasp" evidence="17">
    <location>
        <begin position="503"/>
        <end position="695"/>
    </location>
</feature>
<comment type="function">
    <text evidence="13">Involved in the urea cycle of ureotelic animals where the enzyme plays an important role in removing excess ammonia from the cell.</text>
</comment>
<dbReference type="InterPro" id="IPR013815">
    <property type="entry name" value="ATP_grasp_subdomain_1"/>
</dbReference>
<dbReference type="SUPFAM" id="SSF52021">
    <property type="entry name" value="Carbamoyl phosphate synthetase, small subunit N-terminal domain"/>
    <property type="match status" value="1"/>
</dbReference>
<dbReference type="NCBIfam" id="TIGR01369">
    <property type="entry name" value="CPSaseII_lrg"/>
    <property type="match status" value="1"/>
</dbReference>
<dbReference type="HAMAP" id="MF_01209">
    <property type="entry name" value="CPSase_S_chain"/>
    <property type="match status" value="1"/>
</dbReference>
<dbReference type="Pfam" id="PF02142">
    <property type="entry name" value="MGS"/>
    <property type="match status" value="1"/>
</dbReference>
<dbReference type="SMART" id="SM00851">
    <property type="entry name" value="MGS"/>
    <property type="match status" value="1"/>
</dbReference>
<name>A0A3Q3D9T1_HIPCM</name>
<evidence type="ECO:0000256" key="12">
    <source>
        <dbReference type="ARBA" id="ARBA00047359"/>
    </source>
</evidence>
<dbReference type="SUPFAM" id="SSF48108">
    <property type="entry name" value="Carbamoyl phosphate synthetase, large subunit connection domain"/>
    <property type="match status" value="1"/>
</dbReference>
<organism evidence="19 20">
    <name type="scientific">Hippocampus comes</name>
    <name type="common">Tiger tail seahorse</name>
    <dbReference type="NCBI Taxonomy" id="109280"/>
    <lineage>
        <taxon>Eukaryota</taxon>
        <taxon>Metazoa</taxon>
        <taxon>Chordata</taxon>
        <taxon>Craniata</taxon>
        <taxon>Vertebrata</taxon>
        <taxon>Euteleostomi</taxon>
        <taxon>Actinopterygii</taxon>
        <taxon>Neopterygii</taxon>
        <taxon>Teleostei</taxon>
        <taxon>Neoteleostei</taxon>
        <taxon>Acanthomorphata</taxon>
        <taxon>Syngnathiaria</taxon>
        <taxon>Syngnathiformes</taxon>
        <taxon>Syngnathoidei</taxon>
        <taxon>Syngnathidae</taxon>
        <taxon>Hippocampus</taxon>
    </lineage>
</organism>
<sequence length="1442" mass="158305">MTKILLVCSAVKSLRRWRVVGNKVGITPVWPRPQSTKLFSVQAQTAHLVLDDGTQMKGFSFGYDASVAGELVFNTCLVGYPEALTDPSYRGQILTLTYPIVGNYGVPNTEELDNLGLRKHVESEGIQVPALFGIDTRMLTKIIRDKGTVLGKIEMDGQPVEISDPNQKNLIAEVSTKETKVFGKGNPVKVVAVDCGIKHNIIRLLVKRGAEVHLVPWDQDLLSLSYDGLFISNGPGDPSLAEALIHNVRKVLESDRPQPVFGICMGNQITALAAGAKSYKLPMGNRGQNQPVVNVMTGQAFITAQNHGYGIDSESLPPGWSPLFINANDGTNEGIMHNTKPVFTAQFHPEAKGGPTDTEFLFDTFMALIQKGKDANIVSVMPKKPWMGNLNDGLGHHFLSSYSVREENLKTVLMNPNIASVQTNEVGSKQADTVYFLPVTSQFVTDVIKAERPDGILLSMGGQTALNCGVELFQQRVLEKYGVKVLGTPVESIMATEDRQIFSEKLKEIDEKIAPSVAVESVCDALKAAERIGYPVMLRSAYALGGLGSGLCANKEKLEETAHKALAMSSQVLVEKSLLGWKEVEYEVVRDVADNCVTVCNMENFDPLGIHTGDSIVVAPSQTLSNEEYHMLRETAIKVVRHLGIVGECNIQYALHPSSLEYCIIEVNARLSRSSALASKATGYPLAFVAAKLALGIPLPEIKNSVSEKTTACFEPSLDYIVTKIPRWDLDRFQGMSSEIGSAMKSVGEVMAVGRTFEESMQKALRMCHPSVDGFVPRLPLKKAWTNTRGLQQELAVPSSTRIFSIAKALHGGMSVDQIHRLTAIDTWFLHKLQRIAQLEQHLANHKSLSVSKGLLLRAKQEGFSDRQLGLILGISEGAARQMRLRHGIRPWVKQIDTLAAEYPAKTNYLYCTYHGQEHDLDFQDQSVMVLGCGPYHIGSSVEFDWCAVSSIRALRQIGRKTVVVNHNPETVSTDFDECDRLYFEELTLERILDITQQEGCSGTIVSVGGQIPNNLAAPLHLNGVNILGTSPLQIDRAEERSVFSRILDDLGVAQAPWKALNSLEDAFAFANQVGYPCLLRPSYVLSGSAMNVAHGEEEMKCFMKEAAQVSQEHPVVITKFIRGAREVEVDAVAKKGKVLVHAITEHVEDAGVHSGDATLMLPTQTISQGSLEKVKMVTRKIAQAFEISGPFNTQFLVKGNDVMVIECNLRASRSFPFVSKTIGVDFINVATKVMVGEPVDEAGLPSLERPIIPLDYVGIKAPMFSWPRLRDADPVLRCEMASTGEVACFGPNIYSAFLKAMLSTGFKLPRKGILIGIQHSFRPNFLATAHQLKEDGFKLYATESTSAWLCANDIPATPVAWPTKGQTSLPSIKRLISEGHIDLVVNLPTNHTRHLKENFLIRRMAVDHGIPLITNFQVAKLFAEAICYAGELDSTSLFHYR</sequence>
<dbReference type="InterPro" id="IPR035686">
    <property type="entry name" value="CPSase_GATase1"/>
</dbReference>
<comment type="subcellular location">
    <subcellularLocation>
        <location evidence="1">Mitochondrion</location>
    </subcellularLocation>
</comment>
<dbReference type="InterPro" id="IPR058047">
    <property type="entry name" value="CPSase_preATP-grasp"/>
</dbReference>
<evidence type="ECO:0000256" key="2">
    <source>
        <dbReference type="ARBA" id="ARBA00012738"/>
    </source>
</evidence>
<evidence type="ECO:0000256" key="8">
    <source>
        <dbReference type="ARBA" id="ARBA00022840"/>
    </source>
</evidence>
<dbReference type="Gene3D" id="3.30.1490.20">
    <property type="entry name" value="ATP-grasp fold, A domain"/>
    <property type="match status" value="1"/>
</dbReference>
<keyword evidence="10" id="KW-0496">Mitochondrion</keyword>
<evidence type="ECO:0000259" key="18">
    <source>
        <dbReference type="PROSITE" id="PS51855"/>
    </source>
</evidence>
<dbReference type="Proteomes" id="UP000264820">
    <property type="component" value="Unplaced"/>
</dbReference>
<keyword evidence="6" id="KW-0677">Repeat</keyword>
<dbReference type="EC" id="6.3.4.16" evidence="11"/>
<dbReference type="InterPro" id="IPR016185">
    <property type="entry name" value="PreATP-grasp_dom_sf"/>
</dbReference>
<dbReference type="GO" id="GO:0006207">
    <property type="term" value="P:'de novo' pyrimidine nucleobase biosynthetic process"/>
    <property type="evidence" value="ECO:0007669"/>
    <property type="project" value="InterPro"/>
</dbReference>
<evidence type="ECO:0000256" key="6">
    <source>
        <dbReference type="ARBA" id="ARBA00022737"/>
    </source>
</evidence>
<evidence type="ECO:0000256" key="14">
    <source>
        <dbReference type="ARBA" id="ARBA00074238"/>
    </source>
</evidence>
<dbReference type="PRINTS" id="PR00099">
    <property type="entry name" value="CPSGATASE"/>
</dbReference>
<dbReference type="GeneTree" id="ENSGT00940000157192"/>
<dbReference type="Pfam" id="PF00117">
    <property type="entry name" value="GATase"/>
    <property type="match status" value="1"/>
</dbReference>
<dbReference type="FunFam" id="3.30.1490.20:FF:000001">
    <property type="entry name" value="Carbamoyl-phosphate synthase large chain"/>
    <property type="match status" value="1"/>
</dbReference>
<dbReference type="Gene3D" id="3.30.470.20">
    <property type="entry name" value="ATP-grasp fold, B domain"/>
    <property type="match status" value="2"/>
</dbReference>
<keyword evidence="3" id="KW-0835">Urea cycle</keyword>
<evidence type="ECO:0000259" key="17">
    <source>
        <dbReference type="PROSITE" id="PS50975"/>
    </source>
</evidence>
<dbReference type="Gene3D" id="1.10.1030.10">
    <property type="entry name" value="Carbamoyl-phosphate synthetase, large subunit oligomerisation domain"/>
    <property type="match status" value="1"/>
</dbReference>
<reference evidence="19" key="1">
    <citation type="submission" date="2025-08" db="UniProtKB">
        <authorList>
            <consortium name="Ensembl"/>
        </authorList>
    </citation>
    <scope>IDENTIFICATION</scope>
</reference>
<dbReference type="PROSITE" id="PS00866">
    <property type="entry name" value="CPSASE_1"/>
    <property type="match status" value="2"/>
</dbReference>
<dbReference type="GO" id="GO:0000050">
    <property type="term" value="P:urea cycle"/>
    <property type="evidence" value="ECO:0007669"/>
    <property type="project" value="UniProtKB-KW"/>
</dbReference>
<dbReference type="SUPFAM" id="SSF52317">
    <property type="entry name" value="Class I glutamine amidotransferase-like"/>
    <property type="match status" value="1"/>
</dbReference>
<dbReference type="Gene3D" id="3.50.30.20">
    <property type="entry name" value="Carbamoyl-phosphate synthase small subunit, N-terminal domain"/>
    <property type="match status" value="1"/>
</dbReference>
<dbReference type="InterPro" id="IPR017926">
    <property type="entry name" value="GATASE"/>
</dbReference>
<dbReference type="Ensembl" id="ENSHCOT00000003185.1">
    <property type="protein sequence ID" value="ENSHCOP00000006734.1"/>
    <property type="gene ID" value="ENSHCOG00000008621.1"/>
</dbReference>
<dbReference type="SMART" id="SM01096">
    <property type="entry name" value="CPSase_L_D3"/>
    <property type="match status" value="1"/>
</dbReference>
<evidence type="ECO:0000256" key="13">
    <source>
        <dbReference type="ARBA" id="ARBA00059545"/>
    </source>
</evidence>
<dbReference type="InterPro" id="IPR011607">
    <property type="entry name" value="MGS-like_dom"/>
</dbReference>
<dbReference type="Gene3D" id="3.40.50.880">
    <property type="match status" value="1"/>
</dbReference>
<evidence type="ECO:0000256" key="7">
    <source>
        <dbReference type="ARBA" id="ARBA00022741"/>
    </source>
</evidence>
<dbReference type="GO" id="GO:0004087">
    <property type="term" value="F:carbamoyl-phosphate synthase (ammonia) activity"/>
    <property type="evidence" value="ECO:0007669"/>
    <property type="project" value="UniProtKB-EC"/>
</dbReference>
<dbReference type="FunFam" id="3.40.50.880:FF:000006">
    <property type="entry name" value="Carbamoyl-phosphate synthase 1, mitochondrial"/>
    <property type="match status" value="1"/>
</dbReference>
<evidence type="ECO:0000256" key="15">
    <source>
        <dbReference type="ARBA" id="ARBA00082675"/>
    </source>
</evidence>
<evidence type="ECO:0000256" key="9">
    <source>
        <dbReference type="ARBA" id="ARBA00022946"/>
    </source>
</evidence>
<dbReference type="GO" id="GO:0046872">
    <property type="term" value="F:metal ion binding"/>
    <property type="evidence" value="ECO:0007669"/>
    <property type="project" value="UniProtKB-KW"/>
</dbReference>
<evidence type="ECO:0000256" key="5">
    <source>
        <dbReference type="ARBA" id="ARBA00022723"/>
    </source>
</evidence>
<evidence type="ECO:0000313" key="19">
    <source>
        <dbReference type="Ensembl" id="ENSHCOP00000006734.1"/>
    </source>
</evidence>
<evidence type="ECO:0000313" key="20">
    <source>
        <dbReference type="Proteomes" id="UP000264820"/>
    </source>
</evidence>
<dbReference type="InterPro" id="IPR036480">
    <property type="entry name" value="CarbP_synth_ssu_N_sf"/>
</dbReference>
<feature type="domain" description="ATP-grasp" evidence="17">
    <location>
        <begin position="1045"/>
        <end position="1236"/>
    </location>
</feature>
<evidence type="ECO:0000256" key="4">
    <source>
        <dbReference type="ARBA" id="ARBA00022598"/>
    </source>
</evidence>
<dbReference type="GO" id="GO:0004088">
    <property type="term" value="F:carbamoyl-phosphate synthase (glutamine-hydrolyzing) activity"/>
    <property type="evidence" value="ECO:0007669"/>
    <property type="project" value="UniProtKB-EC"/>
</dbReference>
<accession>A0A3Q3D9T1</accession>
<dbReference type="EC" id="6.3.5.5" evidence="2"/>
<dbReference type="PRINTS" id="PR00098">
    <property type="entry name" value="CPSASE"/>
</dbReference>
<dbReference type="PROSITE" id="PS00867">
    <property type="entry name" value="CPSASE_2"/>
    <property type="match status" value="2"/>
</dbReference>